<dbReference type="InterPro" id="IPR027417">
    <property type="entry name" value="P-loop_NTPase"/>
</dbReference>
<dbReference type="Gene3D" id="3.40.50.300">
    <property type="entry name" value="P-loop containing nucleotide triphosphate hydrolases"/>
    <property type="match status" value="2"/>
</dbReference>
<evidence type="ECO:0000256" key="2">
    <source>
        <dbReference type="ARBA" id="ARBA00009726"/>
    </source>
</evidence>
<dbReference type="InterPro" id="IPR011527">
    <property type="entry name" value="ABC1_TM_dom"/>
</dbReference>
<dbReference type="SUPFAM" id="SSF90123">
    <property type="entry name" value="ABC transporter transmembrane region"/>
    <property type="match status" value="2"/>
</dbReference>
<dbReference type="PROSITE" id="PS50893">
    <property type="entry name" value="ABC_TRANSPORTER_2"/>
    <property type="match status" value="2"/>
</dbReference>
<name>A0A8S0X4P1_CYCAE</name>
<evidence type="ECO:0000256" key="4">
    <source>
        <dbReference type="ARBA" id="ARBA00022692"/>
    </source>
</evidence>
<evidence type="ECO:0000256" key="8">
    <source>
        <dbReference type="ARBA" id="ARBA00023136"/>
    </source>
</evidence>
<evidence type="ECO:0000256" key="5">
    <source>
        <dbReference type="ARBA" id="ARBA00022741"/>
    </source>
</evidence>
<feature type="transmembrane region" description="Helical" evidence="10">
    <location>
        <begin position="969"/>
        <end position="988"/>
    </location>
</feature>
<evidence type="ECO:0000256" key="9">
    <source>
        <dbReference type="SAM" id="MobiDB-lite"/>
    </source>
</evidence>
<dbReference type="FunFam" id="3.40.50.300:FF:000565">
    <property type="entry name" value="ABC bile acid transporter"/>
    <property type="match status" value="1"/>
</dbReference>
<evidence type="ECO:0000259" key="12">
    <source>
        <dbReference type="PROSITE" id="PS50929"/>
    </source>
</evidence>
<keyword evidence="3" id="KW-0813">Transport</keyword>
<dbReference type="OrthoDB" id="6500128at2759"/>
<feature type="domain" description="ABC transporter" evidence="11">
    <location>
        <begin position="496"/>
        <end position="763"/>
    </location>
</feature>
<keyword evidence="4 10" id="KW-0812">Transmembrane</keyword>
<keyword evidence="5" id="KW-0547">Nucleotide-binding</keyword>
<evidence type="ECO:0000256" key="6">
    <source>
        <dbReference type="ARBA" id="ARBA00022840"/>
    </source>
</evidence>
<feature type="domain" description="ABC transmembrane type-1" evidence="12">
    <location>
        <begin position="836"/>
        <end position="1131"/>
    </location>
</feature>
<sequence length="1427" mass="158493">MATLGVGEVVEKDGAGGSSSSPSLSGEASVRLKEEIASDLQGHNPTGNSVDIQLDFGNVTTRARTSWWKFWIPNGTPPPPPASLADAPHRVHRFNAHIHLGHSDHGAYFFSWDLFLMLKVLQKLGYQRTLQAPDLWKLDHSHTTAVLASTFDEAWSRRKASAEDWNAKLRSGIIEPNFLRRLYWFIRAMRAGKNHSQRYAELDGYWRQFSARQHPSICLALNDTIGFFFWSGGMFKVIGDTSQLMGPLVVKAIINFAKDRESAKSIGEGGPSLGVGFAMAVGLFLLTMGSSICQHQFFWRSMITGVLTRAALIKSLYSRGMNITGKARVSISNSDLMNHISTDISRIDNCAQWFHAGNPSSLSLSSSEYPRTLAWTAPIQIIVCLIVLLFQLGPSALAGFALFVIIAPIQERAMAQQFQIRKRSTKYTDERAKTLLEVLGSMRVVKYFSYEEPFLQRIFTIRRNELKGVKSILISQSANVAIAFSMPVLAATLAFVTYTHVTRGFDVAVIFSSLSLFSLLRQPMMFLPRALSATSDARSALSRLHNVFEAEIRTGDALVVDLELKWALQVDRATFEWEETLEKGDCVDGPGSSSTPFRVQSVVMHVQRGSLVAVVGQRDNILFGQAYNKERYWRVIEQASLLPDLEVLLDGDLTEIGEKGVNLSGGQKQRINIARALYYDADIVILDDPFSAVDAHVGKALFHTAILGALRNQGKTIILVTHALHFLSYCDYIYTLHDGSITEQGTYPELVQANGEFARLDREFGGNDTDPQEALQTAVPTEDVKASVELTKRRAAGTGKLEGKLIVKEHRTTGSISAKVYKAYVDAGRGVFTAPLLIIALLLSQGSQITSSYTLVWWQENAFHRPFSFYQTLYALLGVTQSIFTFVLGLSSDIFSYLVSQNLHHDGVFNIFHAPMSFFDTTPMGRIIGVFGKDIDNIDNQLPVSLRMLILTISNVLGAVVIITVVEHYFIIVAVFIAIGYQYFAAYYRASAREVKRLGKFSLYAIWLFDCFINTGHEGSMLRSLVYSHFSESLTGLPTLRSYGEIPRFLKENEYYVDLENRSLFLTVTNQRWLAVRLDFCGAIMVFFVALFAVFNFSGTTAAQIGLVLTYTTSLTQACGILTRQTAEVENYLNSVERVVNYSHSDSIEQEAASEISESRPPPEWPTTGAIEFKDISMRYRPGLPNVLHNISLSINGGEKIGIVGRTGAGKSSITLALLRIVEFVGTITIDGVDISKIGLKDLRTKVAIIPQDPTIFSGTVRTALDPFYRYDDARLWDALRLSFLVEGSSTDRITLDTLIEAEGSNLSVGQRSLLSLARALVRDNRVVILDEATASVDLETDKKIQCTIQTEFKGKTLICIAHRLRTILTYDRILVLDSGNIAEFDTPLALYRNDKGAFRSLCEKSNITESDFGTKMSSRRVTGISS</sequence>
<dbReference type="CDD" id="cd18606">
    <property type="entry name" value="ABC_6TM_YOR1_D2_like"/>
    <property type="match status" value="1"/>
</dbReference>
<feature type="domain" description="ABC transporter" evidence="11">
    <location>
        <begin position="1171"/>
        <end position="1404"/>
    </location>
</feature>
<proteinExistence type="inferred from homology"/>
<protein>
    <recommendedName>
        <fullName evidence="15">ABC protein</fullName>
    </recommendedName>
</protein>
<evidence type="ECO:0000256" key="7">
    <source>
        <dbReference type="ARBA" id="ARBA00022989"/>
    </source>
</evidence>
<feature type="domain" description="ABC transmembrane type-1" evidence="12">
    <location>
        <begin position="235"/>
        <end position="536"/>
    </location>
</feature>
<dbReference type="InterPro" id="IPR003439">
    <property type="entry name" value="ABC_transporter-like_ATP-bd"/>
</dbReference>
<dbReference type="PROSITE" id="PS50929">
    <property type="entry name" value="ABC_TM1F"/>
    <property type="match status" value="2"/>
</dbReference>
<dbReference type="InterPro" id="IPR017871">
    <property type="entry name" value="ABC_transporter-like_CS"/>
</dbReference>
<reference evidence="13 14" key="1">
    <citation type="submission" date="2020-01" db="EMBL/GenBank/DDBJ databases">
        <authorList>
            <person name="Gupta K D."/>
        </authorList>
    </citation>
    <scope>NUCLEOTIDE SEQUENCE [LARGE SCALE GENOMIC DNA]</scope>
</reference>
<dbReference type="GO" id="GO:0005524">
    <property type="term" value="F:ATP binding"/>
    <property type="evidence" value="ECO:0007669"/>
    <property type="project" value="UniProtKB-KW"/>
</dbReference>
<dbReference type="PANTHER" id="PTHR24223">
    <property type="entry name" value="ATP-BINDING CASSETTE SUB-FAMILY C"/>
    <property type="match status" value="1"/>
</dbReference>
<feature type="transmembrane region" description="Helical" evidence="10">
    <location>
        <begin position="873"/>
        <end position="899"/>
    </location>
</feature>
<feature type="transmembrane region" description="Helical" evidence="10">
    <location>
        <begin position="501"/>
        <end position="520"/>
    </location>
</feature>
<evidence type="ECO:0000256" key="10">
    <source>
        <dbReference type="SAM" id="Phobius"/>
    </source>
</evidence>
<gene>
    <name evidence="13" type="ORF">AAE3_LOCUS9184</name>
</gene>
<dbReference type="InterPro" id="IPR036640">
    <property type="entry name" value="ABC1_TM_sf"/>
</dbReference>
<dbReference type="SUPFAM" id="SSF52540">
    <property type="entry name" value="P-loop containing nucleoside triphosphate hydrolases"/>
    <property type="match status" value="2"/>
</dbReference>
<accession>A0A8S0X4P1</accession>
<dbReference type="InterPro" id="IPR003593">
    <property type="entry name" value="AAA+_ATPase"/>
</dbReference>
<organism evidence="13 14">
    <name type="scientific">Cyclocybe aegerita</name>
    <name type="common">Black poplar mushroom</name>
    <name type="synonym">Agrocybe aegerita</name>
    <dbReference type="NCBI Taxonomy" id="1973307"/>
    <lineage>
        <taxon>Eukaryota</taxon>
        <taxon>Fungi</taxon>
        <taxon>Dikarya</taxon>
        <taxon>Basidiomycota</taxon>
        <taxon>Agaricomycotina</taxon>
        <taxon>Agaricomycetes</taxon>
        <taxon>Agaricomycetidae</taxon>
        <taxon>Agaricales</taxon>
        <taxon>Agaricineae</taxon>
        <taxon>Bolbitiaceae</taxon>
        <taxon>Cyclocybe</taxon>
    </lineage>
</organism>
<feature type="transmembrane region" description="Helical" evidence="10">
    <location>
        <begin position="396"/>
        <end position="414"/>
    </location>
</feature>
<dbReference type="PANTHER" id="PTHR24223:SF456">
    <property type="entry name" value="MULTIDRUG RESISTANCE-ASSOCIATED PROTEIN LETHAL(2)03659"/>
    <property type="match status" value="1"/>
</dbReference>
<feature type="transmembrane region" description="Helical" evidence="10">
    <location>
        <begin position="472"/>
        <end position="495"/>
    </location>
</feature>
<dbReference type="FunFam" id="1.20.1560.10:FF:000010">
    <property type="entry name" value="Multidrug resistance-associated ABC transporter"/>
    <property type="match status" value="1"/>
</dbReference>
<feature type="transmembrane region" description="Helical" evidence="10">
    <location>
        <begin position="944"/>
        <end position="963"/>
    </location>
</feature>
<comment type="caution">
    <text evidence="13">The sequence shown here is derived from an EMBL/GenBank/DDBJ whole genome shotgun (WGS) entry which is preliminary data.</text>
</comment>
<dbReference type="Pfam" id="PF00005">
    <property type="entry name" value="ABC_tran"/>
    <property type="match status" value="2"/>
</dbReference>
<comment type="similarity">
    <text evidence="2">Belongs to the ABC transporter superfamily. ABCC family. Conjugate transporter (TC 3.A.1.208) subfamily.</text>
</comment>
<feature type="compositionally biased region" description="Low complexity" evidence="9">
    <location>
        <begin position="18"/>
        <end position="28"/>
    </location>
</feature>
<evidence type="ECO:0000256" key="1">
    <source>
        <dbReference type="ARBA" id="ARBA00004141"/>
    </source>
</evidence>
<keyword evidence="14" id="KW-1185">Reference proteome</keyword>
<dbReference type="CDD" id="cd18597">
    <property type="entry name" value="ABC_6TM_YOR1_D1_like"/>
    <property type="match status" value="1"/>
</dbReference>
<dbReference type="GO" id="GO:0016020">
    <property type="term" value="C:membrane"/>
    <property type="evidence" value="ECO:0007669"/>
    <property type="project" value="UniProtKB-SubCell"/>
</dbReference>
<dbReference type="CDD" id="cd03244">
    <property type="entry name" value="ABCC_MRP_domain2"/>
    <property type="match status" value="1"/>
</dbReference>
<dbReference type="Proteomes" id="UP000467700">
    <property type="component" value="Unassembled WGS sequence"/>
</dbReference>
<evidence type="ECO:0000313" key="13">
    <source>
        <dbReference type="EMBL" id="CAA7267092.1"/>
    </source>
</evidence>
<dbReference type="Gene3D" id="1.20.1560.10">
    <property type="entry name" value="ABC transporter type 1, transmembrane domain"/>
    <property type="match status" value="2"/>
</dbReference>
<dbReference type="EMBL" id="CACVBS010000057">
    <property type="protein sequence ID" value="CAA7267092.1"/>
    <property type="molecule type" value="Genomic_DNA"/>
</dbReference>
<feature type="transmembrane region" description="Helical" evidence="10">
    <location>
        <begin position="1074"/>
        <end position="1095"/>
    </location>
</feature>
<feature type="region of interest" description="Disordered" evidence="9">
    <location>
        <begin position="1"/>
        <end position="28"/>
    </location>
</feature>
<keyword evidence="8 10" id="KW-0472">Membrane</keyword>
<evidence type="ECO:0008006" key="15">
    <source>
        <dbReference type="Google" id="ProtNLM"/>
    </source>
</evidence>
<comment type="subcellular location">
    <subcellularLocation>
        <location evidence="1">Membrane</location>
        <topology evidence="1">Multi-pass membrane protein</topology>
    </subcellularLocation>
</comment>
<dbReference type="GO" id="GO:0140359">
    <property type="term" value="F:ABC-type transporter activity"/>
    <property type="evidence" value="ECO:0007669"/>
    <property type="project" value="InterPro"/>
</dbReference>
<evidence type="ECO:0000259" key="11">
    <source>
        <dbReference type="PROSITE" id="PS50893"/>
    </source>
</evidence>
<dbReference type="GO" id="GO:0016887">
    <property type="term" value="F:ATP hydrolysis activity"/>
    <property type="evidence" value="ECO:0007669"/>
    <property type="project" value="InterPro"/>
</dbReference>
<dbReference type="InterPro" id="IPR050173">
    <property type="entry name" value="ABC_transporter_C-like"/>
</dbReference>
<evidence type="ECO:0000256" key="3">
    <source>
        <dbReference type="ARBA" id="ARBA00022448"/>
    </source>
</evidence>
<dbReference type="SMART" id="SM00382">
    <property type="entry name" value="AAA"/>
    <property type="match status" value="2"/>
</dbReference>
<dbReference type="PROSITE" id="PS00211">
    <property type="entry name" value="ABC_TRANSPORTER_1"/>
    <property type="match status" value="2"/>
</dbReference>
<keyword evidence="7 10" id="KW-1133">Transmembrane helix</keyword>
<keyword evidence="6" id="KW-0067">ATP-binding</keyword>
<dbReference type="Pfam" id="PF00664">
    <property type="entry name" value="ABC_membrane"/>
    <property type="match status" value="3"/>
</dbReference>
<evidence type="ECO:0000313" key="14">
    <source>
        <dbReference type="Proteomes" id="UP000467700"/>
    </source>
</evidence>